<dbReference type="AlphaFoldDB" id="A0A420JBB1"/>
<comment type="caution">
    <text evidence="1">The sequence shown here is derived from an EMBL/GenBank/DDBJ whole genome shotgun (WGS) entry which is preliminary data.</text>
</comment>
<dbReference type="EMBL" id="MCBS01014534">
    <property type="protein sequence ID" value="RKF84105.1"/>
    <property type="molecule type" value="Genomic_DNA"/>
</dbReference>
<accession>A0A420JBB1</accession>
<evidence type="ECO:0000313" key="2">
    <source>
        <dbReference type="Proteomes" id="UP000285326"/>
    </source>
</evidence>
<proteinExistence type="predicted"/>
<evidence type="ECO:0000313" key="1">
    <source>
        <dbReference type="EMBL" id="RKF84105.1"/>
    </source>
</evidence>
<reference evidence="1 2" key="1">
    <citation type="journal article" date="2018" name="BMC Genomics">
        <title>Comparative genome analyses reveal sequence features reflecting distinct modes of host-adaptation between dicot and monocot powdery mildew.</title>
        <authorList>
            <person name="Wu Y."/>
            <person name="Ma X."/>
            <person name="Pan Z."/>
            <person name="Kale S.D."/>
            <person name="Song Y."/>
            <person name="King H."/>
            <person name="Zhang Q."/>
            <person name="Presley C."/>
            <person name="Deng X."/>
            <person name="Wei C.I."/>
            <person name="Xiao S."/>
        </authorList>
    </citation>
    <scope>NUCLEOTIDE SEQUENCE [LARGE SCALE GENOMIC DNA]</scope>
    <source>
        <strain evidence="1">UMSG1</strain>
    </source>
</reference>
<sequence length="62" mass="6773">MTEAAVNDTLDFLESHISDDDEEEGACVAGVSESQLTDTDAPLQLIRSGWVNVHRICMRAPI</sequence>
<name>A0A420JBB1_9PEZI</name>
<organism evidence="1 2">
    <name type="scientific">Golovinomyces cichoracearum</name>
    <dbReference type="NCBI Taxonomy" id="62708"/>
    <lineage>
        <taxon>Eukaryota</taxon>
        <taxon>Fungi</taxon>
        <taxon>Dikarya</taxon>
        <taxon>Ascomycota</taxon>
        <taxon>Pezizomycotina</taxon>
        <taxon>Leotiomycetes</taxon>
        <taxon>Erysiphales</taxon>
        <taxon>Erysiphaceae</taxon>
        <taxon>Golovinomyces</taxon>
    </lineage>
</organism>
<gene>
    <name evidence="1" type="ORF">GcM1_145005</name>
</gene>
<protein>
    <submittedName>
        <fullName evidence="1">Uncharacterized protein</fullName>
    </submittedName>
</protein>
<dbReference type="Proteomes" id="UP000285326">
    <property type="component" value="Unassembled WGS sequence"/>
</dbReference>